<dbReference type="PROSITE" id="PS50088">
    <property type="entry name" value="ANK_REPEAT"/>
    <property type="match status" value="1"/>
</dbReference>
<dbReference type="InterPro" id="IPR000582">
    <property type="entry name" value="Acyl-CoA-binding_protein"/>
</dbReference>
<dbReference type="PANTHER" id="PTHR24119">
    <property type="entry name" value="ACYL-COA-BINDING DOMAIN-CONTAINING PROTEIN 6"/>
    <property type="match status" value="1"/>
</dbReference>
<dbReference type="SMART" id="SM00248">
    <property type="entry name" value="ANK"/>
    <property type="match status" value="1"/>
</dbReference>
<dbReference type="SUPFAM" id="SSF48403">
    <property type="entry name" value="Ankyrin repeat"/>
    <property type="match status" value="1"/>
</dbReference>
<dbReference type="SUPFAM" id="SSF47027">
    <property type="entry name" value="Acyl-CoA binding protein"/>
    <property type="match status" value="1"/>
</dbReference>
<dbReference type="RefSeq" id="XP_007409344.1">
    <property type="nucleotide sequence ID" value="XM_007409282.1"/>
</dbReference>
<keyword evidence="3" id="KW-0446">Lipid-binding</keyword>
<keyword evidence="7" id="KW-1185">Reference proteome</keyword>
<evidence type="ECO:0000256" key="2">
    <source>
        <dbReference type="ARBA" id="ARBA00023043"/>
    </source>
</evidence>
<gene>
    <name evidence="6" type="ORF">MELLADRAFT_85803</name>
</gene>
<feature type="domain" description="ACB" evidence="5">
    <location>
        <begin position="10"/>
        <end position="105"/>
    </location>
</feature>
<dbReference type="GO" id="GO:0000062">
    <property type="term" value="F:fatty-acyl-CoA binding"/>
    <property type="evidence" value="ECO:0007669"/>
    <property type="project" value="InterPro"/>
</dbReference>
<dbReference type="GeneID" id="18933962"/>
<evidence type="ECO:0000259" key="5">
    <source>
        <dbReference type="PROSITE" id="PS51228"/>
    </source>
</evidence>
<dbReference type="PANTHER" id="PTHR24119:SF0">
    <property type="entry name" value="ACYL-COA-BINDING DOMAIN-CONTAINING PROTEIN 6"/>
    <property type="match status" value="1"/>
</dbReference>
<organism evidence="7">
    <name type="scientific">Melampsora larici-populina (strain 98AG31 / pathotype 3-4-7)</name>
    <name type="common">Poplar leaf rust fungus</name>
    <dbReference type="NCBI Taxonomy" id="747676"/>
    <lineage>
        <taxon>Eukaryota</taxon>
        <taxon>Fungi</taxon>
        <taxon>Dikarya</taxon>
        <taxon>Basidiomycota</taxon>
        <taxon>Pucciniomycotina</taxon>
        <taxon>Pucciniomycetes</taxon>
        <taxon>Pucciniales</taxon>
        <taxon>Melampsoraceae</taxon>
        <taxon>Melampsora</taxon>
    </lineage>
</organism>
<dbReference type="PROSITE" id="PS51228">
    <property type="entry name" value="ACB_2"/>
    <property type="match status" value="1"/>
</dbReference>
<dbReference type="InterPro" id="IPR002110">
    <property type="entry name" value="Ankyrin_rpt"/>
</dbReference>
<dbReference type="InterPro" id="IPR035984">
    <property type="entry name" value="Acyl-CoA-binding_sf"/>
</dbReference>
<dbReference type="Proteomes" id="UP000001072">
    <property type="component" value="Unassembled WGS sequence"/>
</dbReference>
<dbReference type="PROSITE" id="PS50297">
    <property type="entry name" value="ANK_REP_REGION"/>
    <property type="match status" value="1"/>
</dbReference>
<keyword evidence="1" id="KW-0677">Repeat</keyword>
<evidence type="ECO:0000313" key="7">
    <source>
        <dbReference type="Proteomes" id="UP000001072"/>
    </source>
</evidence>
<dbReference type="VEuPathDB" id="FungiDB:MELLADRAFT_85803"/>
<dbReference type="HOGENOM" id="CLU_801876_0_0_1"/>
<reference evidence="7" key="1">
    <citation type="journal article" date="2011" name="Proc. Natl. Acad. Sci. U.S.A.">
        <title>Obligate biotrophy features unraveled by the genomic analysis of rust fungi.</title>
        <authorList>
            <person name="Duplessis S."/>
            <person name="Cuomo C.A."/>
            <person name="Lin Y.-C."/>
            <person name="Aerts A."/>
            <person name="Tisserant E."/>
            <person name="Veneault-Fourrey C."/>
            <person name="Joly D.L."/>
            <person name="Hacquard S."/>
            <person name="Amselem J."/>
            <person name="Cantarel B.L."/>
            <person name="Chiu R."/>
            <person name="Coutinho P.M."/>
            <person name="Feau N."/>
            <person name="Field M."/>
            <person name="Frey P."/>
            <person name="Gelhaye E."/>
            <person name="Goldberg J."/>
            <person name="Grabherr M.G."/>
            <person name="Kodira C.D."/>
            <person name="Kohler A."/>
            <person name="Kuees U."/>
            <person name="Lindquist E.A."/>
            <person name="Lucas S.M."/>
            <person name="Mago R."/>
            <person name="Mauceli E."/>
            <person name="Morin E."/>
            <person name="Murat C."/>
            <person name="Pangilinan J.L."/>
            <person name="Park R."/>
            <person name="Pearson M."/>
            <person name="Quesneville H."/>
            <person name="Rouhier N."/>
            <person name="Sakthikumar S."/>
            <person name="Salamov A.A."/>
            <person name="Schmutz J."/>
            <person name="Selles B."/>
            <person name="Shapiro H."/>
            <person name="Tanguay P."/>
            <person name="Tuskan G.A."/>
            <person name="Henrissat B."/>
            <person name="Van de Peer Y."/>
            <person name="Rouze P."/>
            <person name="Ellis J.G."/>
            <person name="Dodds P.N."/>
            <person name="Schein J.E."/>
            <person name="Zhong S."/>
            <person name="Hamelin R.C."/>
            <person name="Grigoriev I.V."/>
            <person name="Szabo L.J."/>
            <person name="Martin F."/>
        </authorList>
    </citation>
    <scope>NUCLEOTIDE SEQUENCE [LARGE SCALE GENOMIC DNA]</scope>
    <source>
        <strain evidence="7">98AG31 / pathotype 3-4-7</strain>
    </source>
</reference>
<accession>F4RJU2</accession>
<dbReference type="Gene3D" id="1.25.40.20">
    <property type="entry name" value="Ankyrin repeat-containing domain"/>
    <property type="match status" value="1"/>
</dbReference>
<dbReference type="Gene3D" id="1.20.80.10">
    <property type="match status" value="1"/>
</dbReference>
<dbReference type="AlphaFoldDB" id="F4RJU2"/>
<dbReference type="KEGG" id="mlr:MELLADRAFT_85803"/>
<dbReference type="InterPro" id="IPR014352">
    <property type="entry name" value="FERM/acyl-CoA-bd_prot_sf"/>
</dbReference>
<evidence type="ECO:0000256" key="4">
    <source>
        <dbReference type="PROSITE-ProRule" id="PRU00023"/>
    </source>
</evidence>
<dbReference type="EMBL" id="GL883104">
    <property type="protein sequence ID" value="EGG07437.1"/>
    <property type="molecule type" value="Genomic_DNA"/>
</dbReference>
<dbReference type="InParanoid" id="F4RJU2"/>
<feature type="repeat" description="ANK" evidence="4">
    <location>
        <begin position="285"/>
        <end position="317"/>
    </location>
</feature>
<dbReference type="OrthoDB" id="341259at2759"/>
<keyword evidence="2 4" id="KW-0040">ANK repeat</keyword>
<name>F4RJU2_MELLP</name>
<evidence type="ECO:0000256" key="1">
    <source>
        <dbReference type="ARBA" id="ARBA00022737"/>
    </source>
</evidence>
<dbReference type="Pfam" id="PF00887">
    <property type="entry name" value="ACBP"/>
    <property type="match status" value="1"/>
</dbReference>
<dbReference type="InterPro" id="IPR036770">
    <property type="entry name" value="Ankyrin_rpt-contain_sf"/>
</dbReference>
<dbReference type="eggNOG" id="KOG0817">
    <property type="taxonomic scope" value="Eukaryota"/>
</dbReference>
<evidence type="ECO:0000256" key="3">
    <source>
        <dbReference type="ARBA" id="ARBA00023121"/>
    </source>
</evidence>
<dbReference type="Pfam" id="PF00023">
    <property type="entry name" value="Ank"/>
    <property type="match status" value="1"/>
</dbReference>
<sequence>MEYQSNSSETVQAFLRASAFISNHEVQSNISQLTTTDKLQFYSLFKIVTTFGGGPLRTPSFWDFEGKAKFEAWKSTKARLEGLIEDESRNSLVELAAREYIEKAREIGWDDISSKSTDPSITQDWKTGDSTQKGLTMELSRFLAEGGLNELQITNEEIDQDSDDESTPDISHQIEDENCSRDEYGFEIDSTYEPNTSDTEINQQGIKALSNLSHSEHNPPGLNMISVSKMLNAEEVNNKSSEGSPSLHDLIIENNEVGVREFIDDALQTNGKGPLECIINQFNTDGYTPLHLACDRGHMSIVQLLIQSGANPCLKDQQDDLTAQELAREAGMAEVDNYLDQFVAQP</sequence>
<protein>
    <recommendedName>
        <fullName evidence="5">ACB domain-containing protein</fullName>
    </recommendedName>
</protein>
<proteinExistence type="predicted"/>
<evidence type="ECO:0000313" key="6">
    <source>
        <dbReference type="EMBL" id="EGG07437.1"/>
    </source>
</evidence>